<dbReference type="EMBL" id="DVIQ01000100">
    <property type="protein sequence ID" value="HIS32789.1"/>
    <property type="molecule type" value="Genomic_DNA"/>
</dbReference>
<dbReference type="GO" id="GO:0005886">
    <property type="term" value="C:plasma membrane"/>
    <property type="evidence" value="ECO:0007669"/>
    <property type="project" value="TreeGrafter"/>
</dbReference>
<comment type="caution">
    <text evidence="5">The sequence shown here is derived from an EMBL/GenBank/DDBJ whole genome shotgun (WGS) entry which is preliminary data.</text>
</comment>
<dbReference type="Pfam" id="PF00905">
    <property type="entry name" value="Transpeptidase"/>
    <property type="match status" value="1"/>
</dbReference>
<dbReference type="GO" id="GO:0051301">
    <property type="term" value="P:cell division"/>
    <property type="evidence" value="ECO:0007669"/>
    <property type="project" value="UniProtKB-KW"/>
</dbReference>
<reference evidence="5" key="2">
    <citation type="journal article" date="2021" name="PeerJ">
        <title>Extensive microbial diversity within the chicken gut microbiome revealed by metagenomics and culture.</title>
        <authorList>
            <person name="Gilroy R."/>
            <person name="Ravi A."/>
            <person name="Getino M."/>
            <person name="Pursley I."/>
            <person name="Horton D.L."/>
            <person name="Alikhan N.F."/>
            <person name="Baker D."/>
            <person name="Gharbi K."/>
            <person name="Hall N."/>
            <person name="Watson M."/>
            <person name="Adriaenssens E.M."/>
            <person name="Foster-Nyarko E."/>
            <person name="Jarju S."/>
            <person name="Secka A."/>
            <person name="Antonio M."/>
            <person name="Oren A."/>
            <person name="Chaudhuri R.R."/>
            <person name="La Ragione R."/>
            <person name="Hildebrand F."/>
            <person name="Pallen M.J."/>
        </authorList>
    </citation>
    <scope>NUCLEOTIDE SEQUENCE</scope>
    <source>
        <strain evidence="5">CHK190-19873</strain>
    </source>
</reference>
<evidence type="ECO:0000313" key="6">
    <source>
        <dbReference type="Proteomes" id="UP000823935"/>
    </source>
</evidence>
<keyword evidence="5" id="KW-0131">Cell cycle</keyword>
<dbReference type="SUPFAM" id="SSF56601">
    <property type="entry name" value="beta-lactamase/transpeptidase-like"/>
    <property type="match status" value="1"/>
</dbReference>
<evidence type="ECO:0000313" key="5">
    <source>
        <dbReference type="EMBL" id="HIS32789.1"/>
    </source>
</evidence>
<dbReference type="InterPro" id="IPR001460">
    <property type="entry name" value="PCN-bd_Tpept"/>
</dbReference>
<dbReference type="Proteomes" id="UP000823935">
    <property type="component" value="Unassembled WGS sequence"/>
</dbReference>
<sequence>GNTLITTIDVNIQQIVEKYIAQFDEEHADGPNESANGKGSKTTAVIVADPNSGEILAMATNHSYDLNNPQDLSQYYTQEEISAMTQEEMSAALNDMWYNFCVSEAFEPGSTFKPVTVGAALESGSIVDGDTFYCDGYEFVTDTRINCDNVNGHGMETVSDAIKNSCNDALMQIAFQMGIDVFCKYQELFNFGSTTGIDLPNEGSGSLYNTTNMHEVELATNSFGQGFTCTMIQELAAFCAVVNGGYYYEPHMVKQILNADGGVVRNIEPVVLRQPISSKTSALLREYLEAGVLEGTGQRAQVPGYRVGGKTGTAEKFNDQNERDHTNYIVSFIGAVPINDPEVVIYVVMDEPNVEDQTQGGYCAIMAREILMEVLPYLNIPQTEEITEEQLNMLGLTWEEAQGGRIVETETQETNEDGTPVETTETDEQVADNPNIANPPADDGSEDDLPTDDSVTAEEIIPEE</sequence>
<feature type="non-terminal residue" evidence="5">
    <location>
        <position position="1"/>
    </location>
</feature>
<feature type="domain" description="Penicillin-binding protein transpeptidase" evidence="4">
    <location>
        <begin position="44"/>
        <end position="371"/>
    </location>
</feature>
<keyword evidence="2" id="KW-0472">Membrane</keyword>
<dbReference type="AlphaFoldDB" id="A0A9D1EVV4"/>
<dbReference type="PANTHER" id="PTHR30627:SF1">
    <property type="entry name" value="PEPTIDOGLYCAN D,D-TRANSPEPTIDASE FTSI"/>
    <property type="match status" value="1"/>
</dbReference>
<proteinExistence type="predicted"/>
<reference evidence="5" key="1">
    <citation type="submission" date="2020-10" db="EMBL/GenBank/DDBJ databases">
        <authorList>
            <person name="Gilroy R."/>
        </authorList>
    </citation>
    <scope>NUCLEOTIDE SEQUENCE</scope>
    <source>
        <strain evidence="5">CHK190-19873</strain>
    </source>
</reference>
<keyword evidence="5" id="KW-0132">Cell division</keyword>
<dbReference type="GO" id="GO:0071555">
    <property type="term" value="P:cell wall organization"/>
    <property type="evidence" value="ECO:0007669"/>
    <property type="project" value="TreeGrafter"/>
</dbReference>
<feature type="region of interest" description="Disordered" evidence="3">
    <location>
        <begin position="410"/>
        <end position="464"/>
    </location>
</feature>
<dbReference type="Gene3D" id="3.40.710.10">
    <property type="entry name" value="DD-peptidase/beta-lactamase superfamily"/>
    <property type="match status" value="1"/>
</dbReference>
<name>A0A9D1EVV4_9FIRM</name>
<evidence type="ECO:0000256" key="3">
    <source>
        <dbReference type="SAM" id="MobiDB-lite"/>
    </source>
</evidence>
<evidence type="ECO:0000256" key="2">
    <source>
        <dbReference type="ARBA" id="ARBA00023136"/>
    </source>
</evidence>
<accession>A0A9D1EVV4</accession>
<dbReference type="InterPro" id="IPR012338">
    <property type="entry name" value="Beta-lactam/transpept-like"/>
</dbReference>
<evidence type="ECO:0000259" key="4">
    <source>
        <dbReference type="Pfam" id="PF00905"/>
    </source>
</evidence>
<dbReference type="InterPro" id="IPR050515">
    <property type="entry name" value="Beta-lactam/transpept"/>
</dbReference>
<dbReference type="PANTHER" id="PTHR30627">
    <property type="entry name" value="PEPTIDOGLYCAN D,D-TRANSPEPTIDASE"/>
    <property type="match status" value="1"/>
</dbReference>
<evidence type="ECO:0000256" key="1">
    <source>
        <dbReference type="ARBA" id="ARBA00004370"/>
    </source>
</evidence>
<gene>
    <name evidence="5" type="ORF">IAB44_14780</name>
</gene>
<organism evidence="5 6">
    <name type="scientific">Candidatus Limivivens intestinipullorum</name>
    <dbReference type="NCBI Taxonomy" id="2840858"/>
    <lineage>
        <taxon>Bacteria</taxon>
        <taxon>Bacillati</taxon>
        <taxon>Bacillota</taxon>
        <taxon>Clostridia</taxon>
        <taxon>Lachnospirales</taxon>
        <taxon>Lachnospiraceae</taxon>
        <taxon>Lachnospiraceae incertae sedis</taxon>
        <taxon>Candidatus Limivivens</taxon>
    </lineage>
</organism>
<dbReference type="Gene3D" id="3.90.1310.10">
    <property type="entry name" value="Penicillin-binding protein 2a (Domain 2)"/>
    <property type="match status" value="1"/>
</dbReference>
<protein>
    <submittedName>
        <fullName evidence="5">Cell division protein FtsI</fullName>
    </submittedName>
</protein>
<dbReference type="GO" id="GO:0008658">
    <property type="term" value="F:penicillin binding"/>
    <property type="evidence" value="ECO:0007669"/>
    <property type="project" value="InterPro"/>
</dbReference>
<comment type="subcellular location">
    <subcellularLocation>
        <location evidence="1">Membrane</location>
    </subcellularLocation>
</comment>